<organism evidence="1 2">
    <name type="scientific">Dovyalis caffra</name>
    <dbReference type="NCBI Taxonomy" id="77055"/>
    <lineage>
        <taxon>Eukaryota</taxon>
        <taxon>Viridiplantae</taxon>
        <taxon>Streptophyta</taxon>
        <taxon>Embryophyta</taxon>
        <taxon>Tracheophyta</taxon>
        <taxon>Spermatophyta</taxon>
        <taxon>Magnoliopsida</taxon>
        <taxon>eudicotyledons</taxon>
        <taxon>Gunneridae</taxon>
        <taxon>Pentapetalae</taxon>
        <taxon>rosids</taxon>
        <taxon>fabids</taxon>
        <taxon>Malpighiales</taxon>
        <taxon>Salicaceae</taxon>
        <taxon>Flacourtieae</taxon>
        <taxon>Dovyalis</taxon>
    </lineage>
</organism>
<comment type="caution">
    <text evidence="1">The sequence shown here is derived from an EMBL/GenBank/DDBJ whole genome shotgun (WGS) entry which is preliminary data.</text>
</comment>
<protein>
    <submittedName>
        <fullName evidence="1">Uncharacterized protein</fullName>
    </submittedName>
</protein>
<dbReference type="AlphaFoldDB" id="A0AAV1SKV0"/>
<gene>
    <name evidence="1" type="ORF">DCAF_LOCUS24422</name>
</gene>
<keyword evidence="2" id="KW-1185">Reference proteome</keyword>
<name>A0AAV1SKV0_9ROSI</name>
<evidence type="ECO:0000313" key="2">
    <source>
        <dbReference type="Proteomes" id="UP001314170"/>
    </source>
</evidence>
<dbReference type="EMBL" id="CAWUPB010001194">
    <property type="protein sequence ID" value="CAK7352830.1"/>
    <property type="molecule type" value="Genomic_DNA"/>
</dbReference>
<sequence>MFSVTPSMLDILNPIASFKIEIEIETISPFSGFPLSKEGCDTYTQPRSSSSIIILSHAE</sequence>
<evidence type="ECO:0000313" key="1">
    <source>
        <dbReference type="EMBL" id="CAK7352830.1"/>
    </source>
</evidence>
<accession>A0AAV1SKV0</accession>
<proteinExistence type="predicted"/>
<reference evidence="1 2" key="1">
    <citation type="submission" date="2024-01" db="EMBL/GenBank/DDBJ databases">
        <authorList>
            <person name="Waweru B."/>
        </authorList>
    </citation>
    <scope>NUCLEOTIDE SEQUENCE [LARGE SCALE GENOMIC DNA]</scope>
</reference>
<dbReference type="Proteomes" id="UP001314170">
    <property type="component" value="Unassembled WGS sequence"/>
</dbReference>